<protein>
    <submittedName>
        <fullName evidence="1">Uncharacterized protein</fullName>
    </submittedName>
</protein>
<evidence type="ECO:0000313" key="1">
    <source>
        <dbReference type="EMBL" id="AJO21457.1"/>
    </source>
</evidence>
<organism evidence="1 2">
    <name type="scientific">Heyndrickxia coagulans</name>
    <name type="common">Weizmannia coagulans</name>
    <dbReference type="NCBI Taxonomy" id="1398"/>
    <lineage>
        <taxon>Bacteria</taxon>
        <taxon>Bacillati</taxon>
        <taxon>Bacillota</taxon>
        <taxon>Bacilli</taxon>
        <taxon>Bacillales</taxon>
        <taxon>Bacillaceae</taxon>
        <taxon>Heyndrickxia</taxon>
    </lineage>
</organism>
<proteinExistence type="predicted"/>
<name>A0AAN0T2E1_HEYCO</name>
<keyword evidence="2" id="KW-1185">Reference proteome</keyword>
<evidence type="ECO:0000313" key="2">
    <source>
        <dbReference type="Proteomes" id="UP000032024"/>
    </source>
</evidence>
<dbReference type="EMBL" id="CP010525">
    <property type="protein sequence ID" value="AJO21457.1"/>
    <property type="molecule type" value="Genomic_DNA"/>
</dbReference>
<reference evidence="2" key="1">
    <citation type="submission" date="2015-01" db="EMBL/GenBank/DDBJ databases">
        <title>Comparative genome analysis of Bacillus coagulans HM-08, Clostridium butyricum HM-68, Bacillus subtilis HM-66 and Bacillus paralicheniformis BL-09.</title>
        <authorList>
            <person name="Zhang H."/>
        </authorList>
    </citation>
    <scope>NUCLEOTIDE SEQUENCE [LARGE SCALE GENOMIC DNA]</scope>
    <source>
        <strain evidence="2">HM-08</strain>
    </source>
</reference>
<accession>A0AAN0T2E1</accession>
<dbReference type="AlphaFoldDB" id="A0AAN0T2E1"/>
<gene>
    <name evidence="1" type="ORF">SB48_HM08orf01014</name>
</gene>
<dbReference type="Proteomes" id="UP000032024">
    <property type="component" value="Chromosome"/>
</dbReference>
<sequence>MIPLWTLAVYAGASSLFFNCIAISNAKQKTYTQRIDRGDDRLAMTMAGFSLPVFLKAPERLII</sequence>